<dbReference type="EMBL" id="JAENHL010000004">
    <property type="protein sequence ID" value="MBK1865052.1"/>
    <property type="molecule type" value="Genomic_DNA"/>
</dbReference>
<name>A0ACC5QXF3_9HYPH</name>
<keyword evidence="2" id="KW-1185">Reference proteome</keyword>
<organism evidence="1 2">
    <name type="scientific">Taklimakanibacter albus</name>
    <dbReference type="NCBI Taxonomy" id="2800327"/>
    <lineage>
        <taxon>Bacteria</taxon>
        <taxon>Pseudomonadati</taxon>
        <taxon>Pseudomonadota</taxon>
        <taxon>Alphaproteobacteria</taxon>
        <taxon>Hyphomicrobiales</taxon>
        <taxon>Aestuariivirgaceae</taxon>
        <taxon>Taklimakanibacter</taxon>
    </lineage>
</organism>
<protein>
    <submittedName>
        <fullName evidence="1">Flavin reductase family protein</fullName>
    </submittedName>
</protein>
<evidence type="ECO:0000313" key="1">
    <source>
        <dbReference type="EMBL" id="MBK1865052.1"/>
    </source>
</evidence>
<comment type="caution">
    <text evidence="1">The sequence shown here is derived from an EMBL/GenBank/DDBJ whole genome shotgun (WGS) entry which is preliminary data.</text>
</comment>
<sequence>MHYDAIDNKHGLPTDPFKAIVAPRPIGWVSSMAKTGIPNLAPYSFFNAIAEQPHYVVIGSGGMKDSLTNIEAMSEFVINLATYDLREPMNMSSARVAPDVDEFKLAGLTPEPSRFVKPPRVKESPAALECRLFQIIPLPDDHGDAHQYAIIGRVVGVYIDDRFIQDGRVDTAAMRPIARMGYSEYATVEAAWRMRRPD</sequence>
<accession>A0ACC5QXF3</accession>
<proteinExistence type="predicted"/>
<gene>
    <name evidence="1" type="ORF">JHL16_01710</name>
</gene>
<evidence type="ECO:0000313" key="2">
    <source>
        <dbReference type="Proteomes" id="UP000616151"/>
    </source>
</evidence>
<dbReference type="Proteomes" id="UP000616151">
    <property type="component" value="Unassembled WGS sequence"/>
</dbReference>
<reference evidence="1" key="1">
    <citation type="submission" date="2021-01" db="EMBL/GenBank/DDBJ databases">
        <authorList>
            <person name="Sun Q."/>
        </authorList>
    </citation>
    <scope>NUCLEOTIDE SEQUENCE</scope>
    <source>
        <strain evidence="1">YIM B02566</strain>
    </source>
</reference>